<reference evidence="2" key="2">
    <citation type="submission" date="2024-10" db="UniProtKB">
        <authorList>
            <consortium name="EnsemblProtists"/>
        </authorList>
    </citation>
    <scope>IDENTIFICATION</scope>
</reference>
<accession>A0A0D3IE63</accession>
<organism evidence="2 3">
    <name type="scientific">Emiliania huxleyi (strain CCMP1516)</name>
    <dbReference type="NCBI Taxonomy" id="280463"/>
    <lineage>
        <taxon>Eukaryota</taxon>
        <taxon>Haptista</taxon>
        <taxon>Haptophyta</taxon>
        <taxon>Prymnesiophyceae</taxon>
        <taxon>Isochrysidales</taxon>
        <taxon>Noelaerhabdaceae</taxon>
        <taxon>Emiliania</taxon>
    </lineage>
</organism>
<evidence type="ECO:0000313" key="2">
    <source>
        <dbReference type="EnsemblProtists" id="EOD09548"/>
    </source>
</evidence>
<keyword evidence="3" id="KW-1185">Reference proteome</keyword>
<feature type="transmembrane region" description="Helical" evidence="1">
    <location>
        <begin position="67"/>
        <end position="87"/>
    </location>
</feature>
<reference evidence="3" key="1">
    <citation type="journal article" date="2013" name="Nature">
        <title>Pan genome of the phytoplankton Emiliania underpins its global distribution.</title>
        <authorList>
            <person name="Read B.A."/>
            <person name="Kegel J."/>
            <person name="Klute M.J."/>
            <person name="Kuo A."/>
            <person name="Lefebvre S.C."/>
            <person name="Maumus F."/>
            <person name="Mayer C."/>
            <person name="Miller J."/>
            <person name="Monier A."/>
            <person name="Salamov A."/>
            <person name="Young J."/>
            <person name="Aguilar M."/>
            <person name="Claverie J.M."/>
            <person name="Frickenhaus S."/>
            <person name="Gonzalez K."/>
            <person name="Herman E.K."/>
            <person name="Lin Y.C."/>
            <person name="Napier J."/>
            <person name="Ogata H."/>
            <person name="Sarno A.F."/>
            <person name="Shmutz J."/>
            <person name="Schroeder D."/>
            <person name="de Vargas C."/>
            <person name="Verret F."/>
            <person name="von Dassow P."/>
            <person name="Valentin K."/>
            <person name="Van de Peer Y."/>
            <person name="Wheeler G."/>
            <person name="Dacks J.B."/>
            <person name="Delwiche C.F."/>
            <person name="Dyhrman S.T."/>
            <person name="Glockner G."/>
            <person name="John U."/>
            <person name="Richards T."/>
            <person name="Worden A.Z."/>
            <person name="Zhang X."/>
            <person name="Grigoriev I.V."/>
            <person name="Allen A.E."/>
            <person name="Bidle K."/>
            <person name="Borodovsky M."/>
            <person name="Bowler C."/>
            <person name="Brownlee C."/>
            <person name="Cock J.M."/>
            <person name="Elias M."/>
            <person name="Gladyshev V.N."/>
            <person name="Groth M."/>
            <person name="Guda C."/>
            <person name="Hadaegh A."/>
            <person name="Iglesias-Rodriguez M.D."/>
            <person name="Jenkins J."/>
            <person name="Jones B.M."/>
            <person name="Lawson T."/>
            <person name="Leese F."/>
            <person name="Lindquist E."/>
            <person name="Lobanov A."/>
            <person name="Lomsadze A."/>
            <person name="Malik S.B."/>
            <person name="Marsh M.E."/>
            <person name="Mackinder L."/>
            <person name="Mock T."/>
            <person name="Mueller-Roeber B."/>
            <person name="Pagarete A."/>
            <person name="Parker M."/>
            <person name="Probert I."/>
            <person name="Quesneville H."/>
            <person name="Raines C."/>
            <person name="Rensing S.A."/>
            <person name="Riano-Pachon D.M."/>
            <person name="Richier S."/>
            <person name="Rokitta S."/>
            <person name="Shiraiwa Y."/>
            <person name="Soanes D.M."/>
            <person name="van der Giezen M."/>
            <person name="Wahlund T.M."/>
            <person name="Williams B."/>
            <person name="Wilson W."/>
            <person name="Wolfe G."/>
            <person name="Wurch L.L."/>
        </authorList>
    </citation>
    <scope>NUCLEOTIDE SEQUENCE</scope>
</reference>
<sequence>MIGVVLMLIGCASSATGLLFMKQSSVMGEGKKTLCRRWRWITGFVLLVVNAIWIDIIAFSITPMALIAPFAGMTIVFTLLISATGCVTKREAPLGR</sequence>
<keyword evidence="1" id="KW-1133">Transmembrane helix</keyword>
<dbReference type="AlphaFoldDB" id="A0A0D3IE63"/>
<feature type="transmembrane region" description="Helical" evidence="1">
    <location>
        <begin position="6"/>
        <end position="21"/>
    </location>
</feature>
<dbReference type="HOGENOM" id="CLU_2364065_0_0_1"/>
<keyword evidence="1" id="KW-0812">Transmembrane</keyword>
<dbReference type="EnsemblProtists" id="EOD09548">
    <property type="protein sequence ID" value="EOD09548"/>
    <property type="gene ID" value="EMIHUDRAFT_350664"/>
</dbReference>
<evidence type="ECO:0000313" key="3">
    <source>
        <dbReference type="Proteomes" id="UP000013827"/>
    </source>
</evidence>
<dbReference type="GeneID" id="17255713"/>
<feature type="transmembrane region" description="Helical" evidence="1">
    <location>
        <begin position="41"/>
        <end position="61"/>
    </location>
</feature>
<evidence type="ECO:0000256" key="1">
    <source>
        <dbReference type="SAM" id="Phobius"/>
    </source>
</evidence>
<dbReference type="Proteomes" id="UP000013827">
    <property type="component" value="Unassembled WGS sequence"/>
</dbReference>
<dbReference type="RefSeq" id="XP_005761977.1">
    <property type="nucleotide sequence ID" value="XM_005761920.1"/>
</dbReference>
<protein>
    <recommendedName>
        <fullName evidence="4">Magnesium transporter</fullName>
    </recommendedName>
</protein>
<dbReference type="KEGG" id="ehx:EMIHUDRAFT_350664"/>
<keyword evidence="1" id="KW-0472">Membrane</keyword>
<proteinExistence type="predicted"/>
<dbReference type="PaxDb" id="2903-EOD09548"/>
<evidence type="ECO:0008006" key="4">
    <source>
        <dbReference type="Google" id="ProtNLM"/>
    </source>
</evidence>
<name>A0A0D3IE63_EMIH1</name>